<dbReference type="VEuPathDB" id="VectorBase:GPAI043219"/>
<keyword evidence="2" id="KW-1185">Reference proteome</keyword>
<protein>
    <submittedName>
        <fullName evidence="1">Uncharacterized protein</fullName>
    </submittedName>
</protein>
<dbReference type="EnsemblMetazoa" id="GPAI043219-RA">
    <property type="protein sequence ID" value="GPAI043219-PA"/>
    <property type="gene ID" value="GPAI043219"/>
</dbReference>
<reference evidence="2" key="1">
    <citation type="submission" date="2014-03" db="EMBL/GenBank/DDBJ databases">
        <authorList>
            <person name="Aksoy S."/>
            <person name="Warren W."/>
            <person name="Wilson R.K."/>
        </authorList>
    </citation>
    <scope>NUCLEOTIDE SEQUENCE [LARGE SCALE GENOMIC DNA]</scope>
    <source>
        <strain evidence="2">IAEA</strain>
    </source>
</reference>
<name>A0A1B0AEJ0_GLOPL</name>
<evidence type="ECO:0000313" key="2">
    <source>
        <dbReference type="Proteomes" id="UP000092445"/>
    </source>
</evidence>
<dbReference type="AlphaFoldDB" id="A0A1B0AEJ0"/>
<reference evidence="1" key="2">
    <citation type="submission" date="2020-05" db="UniProtKB">
        <authorList>
            <consortium name="EnsemblMetazoa"/>
        </authorList>
    </citation>
    <scope>IDENTIFICATION</scope>
    <source>
        <strain evidence="1">IAEA</strain>
    </source>
</reference>
<proteinExistence type="predicted"/>
<accession>A0A1B0AEJ0</accession>
<sequence>MTREMLVNRKCVLQNNDVKKPSLSHPSTLGCSHLRQKAAELARGKRQEIYHGSKNTYAMWYACTHTCSLCKKSRELFNKNVQMVETSFFGNMLDYTPLNGQSKVLKNLKTTSFIFLHSSDPRLANISLCRHLFNPSEIEWSTKRPLKKCKAINFVRQQVRMPAVVMLVCAIKDGSQVLLGVA</sequence>
<dbReference type="Proteomes" id="UP000092445">
    <property type="component" value="Unassembled WGS sequence"/>
</dbReference>
<evidence type="ECO:0000313" key="1">
    <source>
        <dbReference type="EnsemblMetazoa" id="GPAI043219-PA"/>
    </source>
</evidence>
<organism evidence="1 2">
    <name type="scientific">Glossina pallidipes</name>
    <name type="common">Tsetse fly</name>
    <dbReference type="NCBI Taxonomy" id="7398"/>
    <lineage>
        <taxon>Eukaryota</taxon>
        <taxon>Metazoa</taxon>
        <taxon>Ecdysozoa</taxon>
        <taxon>Arthropoda</taxon>
        <taxon>Hexapoda</taxon>
        <taxon>Insecta</taxon>
        <taxon>Pterygota</taxon>
        <taxon>Neoptera</taxon>
        <taxon>Endopterygota</taxon>
        <taxon>Diptera</taxon>
        <taxon>Brachycera</taxon>
        <taxon>Muscomorpha</taxon>
        <taxon>Hippoboscoidea</taxon>
        <taxon>Glossinidae</taxon>
        <taxon>Glossina</taxon>
    </lineage>
</organism>
<dbReference type="PROSITE" id="PS51257">
    <property type="entry name" value="PROKAR_LIPOPROTEIN"/>
    <property type="match status" value="1"/>
</dbReference>